<dbReference type="OrthoDB" id="10638394at2759"/>
<evidence type="ECO:0000256" key="3">
    <source>
        <dbReference type="SAM" id="MobiDB-lite"/>
    </source>
</evidence>
<feature type="DNA-binding region" description="Homeobox" evidence="1">
    <location>
        <begin position="163"/>
        <end position="222"/>
    </location>
</feature>
<sequence length="630" mass="69747">MELTNECDKLSNQDELQLLKRAYMINKCPSGLEIRHLALIMGRSHATVRTWFEAHKPVDTHDSVNRELQNALERFDYLDSSEQEDQAEDEESDLTESEEELVTPKNDPLSLQKSKTSNTSKTFYHDRQNHVSASHGSSTMPSTPAMGARSQESSSPTPRPGRTSSSRSLINGEKKAALESHFRKDPNPTMESRKKLALKIHIDPHRISQWFAMRRFRLRRASEESSKSNEYLDEKIISCVDVKPEEVPRPTPTLHRKPDPPAVTRAPINMSLRSKTRREPFSSSSTEPPPPKRIRFIAPASVKSRSSRARHAPRNFFPQPDWNAPPSSNKIPHFTFWFAKDRQASFLPTVADENLVACPDAQSTVSTLSPFVDQSRVSHMSKASSDLCANPKPRNPEFVAKPAANQSSSSKPGILRTTDFLPSITIQTETQSSISQVFQTNSASTLLPRSTSHALSVTSPQNIPGTKPVSRSIHSSISQDPFAENPPSLPMIGTMQGVSHPGSLIAYPASTISKADPRYGFHPPENQSSVHAHHNPTRHHHHYHVLPPRCAGTPTIPHSIGRWSYPMHLASSHTLFASASGSIPTNPHLAPPSKATVYSSHALDANVVTSTMSKLDTIATIAQMQAQAQE</sequence>
<gene>
    <name evidence="5" type="ORF">DACRYDRAFT_107571</name>
</gene>
<feature type="compositionally biased region" description="Polar residues" evidence="3">
    <location>
        <begin position="130"/>
        <end position="142"/>
    </location>
</feature>
<keyword evidence="1 2" id="KW-0371">Homeobox</keyword>
<keyword evidence="6" id="KW-1185">Reference proteome</keyword>
<feature type="compositionally biased region" description="Polar residues" evidence="3">
    <location>
        <begin position="452"/>
        <end position="464"/>
    </location>
</feature>
<dbReference type="SMART" id="SM00389">
    <property type="entry name" value="HOX"/>
    <property type="match status" value="2"/>
</dbReference>
<evidence type="ECO:0000256" key="1">
    <source>
        <dbReference type="PROSITE-ProRule" id="PRU00108"/>
    </source>
</evidence>
<feature type="region of interest" description="Disordered" evidence="3">
    <location>
        <begin position="79"/>
        <end position="171"/>
    </location>
</feature>
<dbReference type="InterPro" id="IPR009057">
    <property type="entry name" value="Homeodomain-like_sf"/>
</dbReference>
<feature type="compositionally biased region" description="Low complexity" evidence="3">
    <location>
        <begin position="153"/>
        <end position="168"/>
    </location>
</feature>
<dbReference type="SUPFAM" id="SSF46689">
    <property type="entry name" value="Homeodomain-like"/>
    <property type="match status" value="2"/>
</dbReference>
<dbReference type="Pfam" id="PF00046">
    <property type="entry name" value="Homeodomain"/>
    <property type="match status" value="1"/>
</dbReference>
<evidence type="ECO:0000259" key="4">
    <source>
        <dbReference type="PROSITE" id="PS50071"/>
    </source>
</evidence>
<dbReference type="CDD" id="cd00086">
    <property type="entry name" value="homeodomain"/>
    <property type="match status" value="1"/>
</dbReference>
<dbReference type="GO" id="GO:0003677">
    <property type="term" value="F:DNA binding"/>
    <property type="evidence" value="ECO:0007669"/>
    <property type="project" value="UniProtKB-UniRule"/>
</dbReference>
<name>M5FVJ3_DACPD</name>
<organism evidence="5 6">
    <name type="scientific">Dacryopinax primogenitus (strain DJM 731)</name>
    <name type="common">Brown rot fungus</name>
    <dbReference type="NCBI Taxonomy" id="1858805"/>
    <lineage>
        <taxon>Eukaryota</taxon>
        <taxon>Fungi</taxon>
        <taxon>Dikarya</taxon>
        <taxon>Basidiomycota</taxon>
        <taxon>Agaricomycotina</taxon>
        <taxon>Dacrymycetes</taxon>
        <taxon>Dacrymycetales</taxon>
        <taxon>Dacrymycetaceae</taxon>
        <taxon>Dacryopinax</taxon>
    </lineage>
</organism>
<dbReference type="InterPro" id="IPR001356">
    <property type="entry name" value="HD"/>
</dbReference>
<dbReference type="EMBL" id="JH795863">
    <property type="protein sequence ID" value="EJU01836.1"/>
    <property type="molecule type" value="Genomic_DNA"/>
</dbReference>
<feature type="compositionally biased region" description="Acidic residues" evidence="3">
    <location>
        <begin position="79"/>
        <end position="101"/>
    </location>
</feature>
<comment type="subcellular location">
    <subcellularLocation>
        <location evidence="1 2">Nucleus</location>
    </subcellularLocation>
</comment>
<dbReference type="Proteomes" id="UP000030653">
    <property type="component" value="Unassembled WGS sequence"/>
</dbReference>
<feature type="region of interest" description="Disordered" evidence="3">
    <location>
        <begin position="452"/>
        <end position="480"/>
    </location>
</feature>
<feature type="region of interest" description="Disordered" evidence="3">
    <location>
        <begin position="245"/>
        <end position="324"/>
    </location>
</feature>
<dbReference type="HOGENOM" id="CLU_434132_0_0_1"/>
<evidence type="ECO:0000256" key="2">
    <source>
        <dbReference type="RuleBase" id="RU000682"/>
    </source>
</evidence>
<dbReference type="Gene3D" id="1.10.10.60">
    <property type="entry name" value="Homeodomain-like"/>
    <property type="match status" value="1"/>
</dbReference>
<evidence type="ECO:0000313" key="5">
    <source>
        <dbReference type="EMBL" id="EJU01836.1"/>
    </source>
</evidence>
<dbReference type="GO" id="GO:0005634">
    <property type="term" value="C:nucleus"/>
    <property type="evidence" value="ECO:0007669"/>
    <property type="project" value="UniProtKB-SubCell"/>
</dbReference>
<feature type="compositionally biased region" description="Polar residues" evidence="3">
    <location>
        <begin position="109"/>
        <end position="122"/>
    </location>
</feature>
<protein>
    <recommendedName>
        <fullName evidence="4">Homeobox domain-containing protein</fullName>
    </recommendedName>
</protein>
<keyword evidence="1 2" id="KW-0238">DNA-binding</keyword>
<proteinExistence type="predicted"/>
<dbReference type="AlphaFoldDB" id="M5FVJ3"/>
<feature type="domain" description="Homeobox" evidence="4">
    <location>
        <begin position="161"/>
        <end position="221"/>
    </location>
</feature>
<evidence type="ECO:0000313" key="6">
    <source>
        <dbReference type="Proteomes" id="UP000030653"/>
    </source>
</evidence>
<dbReference type="RefSeq" id="XP_040628733.1">
    <property type="nucleotide sequence ID" value="XM_040768504.1"/>
</dbReference>
<dbReference type="PROSITE" id="PS50071">
    <property type="entry name" value="HOMEOBOX_2"/>
    <property type="match status" value="1"/>
</dbReference>
<reference evidence="5 6" key="1">
    <citation type="journal article" date="2012" name="Science">
        <title>The Paleozoic origin of enzymatic lignin decomposition reconstructed from 31 fungal genomes.</title>
        <authorList>
            <person name="Floudas D."/>
            <person name="Binder M."/>
            <person name="Riley R."/>
            <person name="Barry K."/>
            <person name="Blanchette R.A."/>
            <person name="Henrissat B."/>
            <person name="Martinez A.T."/>
            <person name="Otillar R."/>
            <person name="Spatafora J.W."/>
            <person name="Yadav J.S."/>
            <person name="Aerts A."/>
            <person name="Benoit I."/>
            <person name="Boyd A."/>
            <person name="Carlson A."/>
            <person name="Copeland A."/>
            <person name="Coutinho P.M."/>
            <person name="de Vries R.P."/>
            <person name="Ferreira P."/>
            <person name="Findley K."/>
            <person name="Foster B."/>
            <person name="Gaskell J."/>
            <person name="Glotzer D."/>
            <person name="Gorecki P."/>
            <person name="Heitman J."/>
            <person name="Hesse C."/>
            <person name="Hori C."/>
            <person name="Igarashi K."/>
            <person name="Jurgens J.A."/>
            <person name="Kallen N."/>
            <person name="Kersten P."/>
            <person name="Kohler A."/>
            <person name="Kuees U."/>
            <person name="Kumar T.K.A."/>
            <person name="Kuo A."/>
            <person name="LaButti K."/>
            <person name="Larrondo L.F."/>
            <person name="Lindquist E."/>
            <person name="Ling A."/>
            <person name="Lombard V."/>
            <person name="Lucas S."/>
            <person name="Lundell T."/>
            <person name="Martin R."/>
            <person name="McLaughlin D.J."/>
            <person name="Morgenstern I."/>
            <person name="Morin E."/>
            <person name="Murat C."/>
            <person name="Nagy L.G."/>
            <person name="Nolan M."/>
            <person name="Ohm R.A."/>
            <person name="Patyshakuliyeva A."/>
            <person name="Rokas A."/>
            <person name="Ruiz-Duenas F.J."/>
            <person name="Sabat G."/>
            <person name="Salamov A."/>
            <person name="Samejima M."/>
            <person name="Schmutz J."/>
            <person name="Slot J.C."/>
            <person name="St John F."/>
            <person name="Stenlid J."/>
            <person name="Sun H."/>
            <person name="Sun S."/>
            <person name="Syed K."/>
            <person name="Tsang A."/>
            <person name="Wiebenga A."/>
            <person name="Young D."/>
            <person name="Pisabarro A."/>
            <person name="Eastwood D.C."/>
            <person name="Martin F."/>
            <person name="Cullen D."/>
            <person name="Grigoriev I.V."/>
            <person name="Hibbett D.S."/>
        </authorList>
    </citation>
    <scope>NUCLEOTIDE SEQUENCE [LARGE SCALE GENOMIC DNA]</scope>
    <source>
        <strain evidence="5 6">DJM-731 SS1</strain>
    </source>
</reference>
<keyword evidence="1 2" id="KW-0539">Nucleus</keyword>
<dbReference type="GeneID" id="63683566"/>
<accession>M5FVJ3</accession>